<sequence length="89" mass="10259">MQQGRHNGPMRTDFYRIERLPPYVFAEVNGMRAAMRAEGRDVLDLGMGNPDSAPPRTSSPSWRKSRPIPTRLAIRRPRASQPWLQEKSR</sequence>
<evidence type="ECO:0008006" key="4">
    <source>
        <dbReference type="Google" id="ProtNLM"/>
    </source>
</evidence>
<accession>A0ABQ5Z6T7</accession>
<reference evidence="3" key="1">
    <citation type="journal article" date="2019" name="Int. J. Syst. Evol. Microbiol.">
        <title>The Global Catalogue of Microorganisms (GCM) 10K type strain sequencing project: providing services to taxonomists for standard genome sequencing and annotation.</title>
        <authorList>
            <consortium name="The Broad Institute Genomics Platform"/>
            <consortium name="The Broad Institute Genome Sequencing Center for Infectious Disease"/>
            <person name="Wu L."/>
            <person name="Ma J."/>
        </authorList>
    </citation>
    <scope>NUCLEOTIDE SEQUENCE [LARGE SCALE GENOMIC DNA]</scope>
    <source>
        <strain evidence="3">NBRC 102146</strain>
    </source>
</reference>
<evidence type="ECO:0000313" key="3">
    <source>
        <dbReference type="Proteomes" id="UP001156703"/>
    </source>
</evidence>
<feature type="region of interest" description="Disordered" evidence="1">
    <location>
        <begin position="43"/>
        <end position="89"/>
    </location>
</feature>
<dbReference type="Proteomes" id="UP001156703">
    <property type="component" value="Unassembled WGS sequence"/>
</dbReference>
<protein>
    <recommendedName>
        <fullName evidence="4">Alanine-synthesizing transaminase</fullName>
    </recommendedName>
</protein>
<organism evidence="2 3">
    <name type="scientific">Sphingomonas astaxanthinifaciens DSM 22298</name>
    <dbReference type="NCBI Taxonomy" id="1123267"/>
    <lineage>
        <taxon>Bacteria</taxon>
        <taxon>Pseudomonadati</taxon>
        <taxon>Pseudomonadota</taxon>
        <taxon>Alphaproteobacteria</taxon>
        <taxon>Sphingomonadales</taxon>
        <taxon>Sphingomonadaceae</taxon>
        <taxon>Sphingomonas</taxon>
    </lineage>
</organism>
<dbReference type="InterPro" id="IPR015422">
    <property type="entry name" value="PyrdxlP-dep_Trfase_small"/>
</dbReference>
<name>A0ABQ5Z6T7_9SPHN</name>
<proteinExistence type="predicted"/>
<comment type="caution">
    <text evidence="2">The sequence shown here is derived from an EMBL/GenBank/DDBJ whole genome shotgun (WGS) entry which is preliminary data.</text>
</comment>
<dbReference type="SUPFAM" id="SSF53383">
    <property type="entry name" value="PLP-dependent transferases"/>
    <property type="match status" value="1"/>
</dbReference>
<keyword evidence="3" id="KW-1185">Reference proteome</keyword>
<evidence type="ECO:0000313" key="2">
    <source>
        <dbReference type="EMBL" id="GLR47131.1"/>
    </source>
</evidence>
<dbReference type="InterPro" id="IPR015424">
    <property type="entry name" value="PyrdxlP-dep_Trfase"/>
</dbReference>
<evidence type="ECO:0000256" key="1">
    <source>
        <dbReference type="SAM" id="MobiDB-lite"/>
    </source>
</evidence>
<dbReference type="EMBL" id="BSOO01000006">
    <property type="protein sequence ID" value="GLR47131.1"/>
    <property type="molecule type" value="Genomic_DNA"/>
</dbReference>
<dbReference type="Gene3D" id="3.90.1150.10">
    <property type="entry name" value="Aspartate Aminotransferase, domain 1"/>
    <property type="match status" value="1"/>
</dbReference>
<gene>
    <name evidence="2" type="ORF">GCM10007925_08420</name>
</gene>